<evidence type="ECO:0000313" key="9">
    <source>
        <dbReference type="EMBL" id="CAK8681245.1"/>
    </source>
</evidence>
<dbReference type="Proteomes" id="UP001642483">
    <property type="component" value="Unassembled WGS sequence"/>
</dbReference>
<reference evidence="9 10" key="1">
    <citation type="submission" date="2024-02" db="EMBL/GenBank/DDBJ databases">
        <authorList>
            <person name="Daric V."/>
            <person name="Darras S."/>
        </authorList>
    </citation>
    <scope>NUCLEOTIDE SEQUENCE [LARGE SCALE GENOMIC DNA]</scope>
</reference>
<dbReference type="Pfam" id="PF01335">
    <property type="entry name" value="DED"/>
    <property type="match status" value="2"/>
</dbReference>
<evidence type="ECO:0000256" key="2">
    <source>
        <dbReference type="ARBA" id="ARBA00022703"/>
    </source>
</evidence>
<proteinExistence type="inferred from homology"/>
<protein>
    <recommendedName>
        <fullName evidence="11">Caspase-8</fullName>
    </recommendedName>
</protein>
<dbReference type="Gene3D" id="3.40.50.1460">
    <property type="match status" value="1"/>
</dbReference>
<accession>A0ABP0FNP0</accession>
<keyword evidence="3" id="KW-0677">Repeat</keyword>
<dbReference type="InterPro" id="IPR002138">
    <property type="entry name" value="Pept_C14_p10"/>
</dbReference>
<dbReference type="PROSITE" id="PS50207">
    <property type="entry name" value="CASPASE_P10"/>
    <property type="match status" value="1"/>
</dbReference>
<dbReference type="SUPFAM" id="SSF47986">
    <property type="entry name" value="DEATH domain"/>
    <property type="match status" value="2"/>
</dbReference>
<dbReference type="SMART" id="SM00115">
    <property type="entry name" value="CASc"/>
    <property type="match status" value="1"/>
</dbReference>
<keyword evidence="10" id="KW-1185">Reference proteome</keyword>
<name>A0ABP0FNP0_CLALP</name>
<dbReference type="InterPro" id="IPR001875">
    <property type="entry name" value="DED_dom"/>
</dbReference>
<dbReference type="SUPFAM" id="SSF52129">
    <property type="entry name" value="Caspase-like"/>
    <property type="match status" value="1"/>
</dbReference>
<gene>
    <name evidence="9" type="ORF">CVLEPA_LOCUS11463</name>
</gene>
<dbReference type="InterPro" id="IPR033139">
    <property type="entry name" value="Caspase_cys_AS"/>
</dbReference>
<organism evidence="9 10">
    <name type="scientific">Clavelina lepadiformis</name>
    <name type="common">Light-bulb sea squirt</name>
    <name type="synonym">Ascidia lepadiformis</name>
    <dbReference type="NCBI Taxonomy" id="159417"/>
    <lineage>
        <taxon>Eukaryota</taxon>
        <taxon>Metazoa</taxon>
        <taxon>Chordata</taxon>
        <taxon>Tunicata</taxon>
        <taxon>Ascidiacea</taxon>
        <taxon>Aplousobranchia</taxon>
        <taxon>Clavelinidae</taxon>
        <taxon>Clavelina</taxon>
    </lineage>
</organism>
<dbReference type="PROSITE" id="PS50208">
    <property type="entry name" value="CASPASE_P20"/>
    <property type="match status" value="1"/>
</dbReference>
<dbReference type="InterPro" id="IPR011600">
    <property type="entry name" value="Pept_C14_caspase"/>
</dbReference>
<dbReference type="InterPro" id="IPR011029">
    <property type="entry name" value="DEATH-like_dom_sf"/>
</dbReference>
<evidence type="ECO:0008006" key="11">
    <source>
        <dbReference type="Google" id="ProtNLM"/>
    </source>
</evidence>
<dbReference type="PROSITE" id="PS01122">
    <property type="entry name" value="CASPASE_CYS"/>
    <property type="match status" value="1"/>
</dbReference>
<dbReference type="Pfam" id="PF00656">
    <property type="entry name" value="Peptidase_C14"/>
    <property type="match status" value="1"/>
</dbReference>
<keyword evidence="2" id="KW-0053">Apoptosis</keyword>
<evidence type="ECO:0000256" key="4">
    <source>
        <dbReference type="RuleBase" id="RU003971"/>
    </source>
</evidence>
<dbReference type="Gene3D" id="1.10.533.10">
    <property type="entry name" value="Death Domain, Fas"/>
    <property type="match status" value="2"/>
</dbReference>
<dbReference type="PRINTS" id="PR00376">
    <property type="entry name" value="IL1BCENZYME"/>
</dbReference>
<sequence length="765" mass="87324">MDQDMSFRFLIQKLAEGLTDENIQMMQYLCMDAIPRGMNLKTAIDFFGYFETKGWINHVDMSFLAEVLYRINRHDLLKKLPGVKNRRDYEENYLMSQNNQNFTPFRVACFHLIEELTKSDFYTLKNLCRNKLSARNYQRSSDIMSLLICLEEEDYMSDGDLDFMLQNLRHLDNQTPYQLFQRLSQGDTTITLPKRHQSSSSLSMSKPLPFGGMGHSQSLPQFRSDYVQGPSTSYLSLQPAMYNHGIHNYDQQQFQASGNLTGFALKNADYQPDGKLFVEVGNRAFSNTESSAKTWQTTYEDEQCANAYHPFTTYQPRGPNSNLNSQAYQTGLPNPSNRAYQPCDPNLNPSCQVPCDDWLDDQTDAKTLQPGNNKLPAPRAQPVEMSEPGMSEPAINIMRSFEEMQIVPDDSRQSPSVEISSELYDVDSCGYHSSNADMPKNETSIEDHGISVCCADGGDSSVECTSDNFEGLESYLMDRRPVGLCLIINNYCFEDAFDQHEAERRMNLRGNSLPVPNVGLKDRSGSRKDVERIQELFESFGFEVDVESNLDSRNLKKIVREYARKNFIDYDCLVVFVMSHGLEGSVYGIDGFPVHCTWIHKCFRPQSTPSLLDKPKMFFFQACQGDNRMSGHYFTPAPACEDDIDIETEAIESDSAHTVIATPVEADFLIGHSTVPGYLSYRDKQEGSWYIETLIKNLEKYHEKEDLLSILVKVNHEMSSKPFKQMPMPIATLRKKIYFRKMSNSATIAKALNNETESKKQRRVT</sequence>
<evidence type="ECO:0000259" key="8">
    <source>
        <dbReference type="PROSITE" id="PS50208"/>
    </source>
</evidence>
<evidence type="ECO:0000256" key="1">
    <source>
        <dbReference type="ARBA" id="ARBA00010134"/>
    </source>
</evidence>
<evidence type="ECO:0000259" key="7">
    <source>
        <dbReference type="PROSITE" id="PS50207"/>
    </source>
</evidence>
<dbReference type="InterPro" id="IPR001309">
    <property type="entry name" value="Pept_C14_p20"/>
</dbReference>
<dbReference type="InterPro" id="IPR015917">
    <property type="entry name" value="Pept_C14A"/>
</dbReference>
<feature type="region of interest" description="Disordered" evidence="5">
    <location>
        <begin position="362"/>
        <end position="388"/>
    </location>
</feature>
<evidence type="ECO:0000256" key="5">
    <source>
        <dbReference type="SAM" id="MobiDB-lite"/>
    </source>
</evidence>
<feature type="domain" description="DED" evidence="6">
    <location>
        <begin position="6"/>
        <end position="82"/>
    </location>
</feature>
<feature type="domain" description="Caspase family p20" evidence="8">
    <location>
        <begin position="481"/>
        <end position="627"/>
    </location>
</feature>
<feature type="domain" description="DED" evidence="6">
    <location>
        <begin position="104"/>
        <end position="185"/>
    </location>
</feature>
<evidence type="ECO:0000256" key="3">
    <source>
        <dbReference type="ARBA" id="ARBA00022737"/>
    </source>
</evidence>
<dbReference type="PROSITE" id="PS50168">
    <property type="entry name" value="DED"/>
    <property type="match status" value="2"/>
</dbReference>
<dbReference type="SMART" id="SM00031">
    <property type="entry name" value="DED"/>
    <property type="match status" value="2"/>
</dbReference>
<evidence type="ECO:0000259" key="6">
    <source>
        <dbReference type="PROSITE" id="PS50168"/>
    </source>
</evidence>
<dbReference type="EMBL" id="CAWYQH010000079">
    <property type="protein sequence ID" value="CAK8681245.1"/>
    <property type="molecule type" value="Genomic_DNA"/>
</dbReference>
<dbReference type="PANTHER" id="PTHR48169">
    <property type="entry name" value="DED DOMAIN-CONTAINING PROTEIN"/>
    <property type="match status" value="1"/>
</dbReference>
<comment type="similarity">
    <text evidence="1 4">Belongs to the peptidase C14A family.</text>
</comment>
<dbReference type="InterPro" id="IPR029030">
    <property type="entry name" value="Caspase-like_dom_sf"/>
</dbReference>
<dbReference type="PANTHER" id="PTHR48169:SF7">
    <property type="entry name" value="CASPASE 10"/>
    <property type="match status" value="1"/>
</dbReference>
<evidence type="ECO:0000313" key="10">
    <source>
        <dbReference type="Proteomes" id="UP001642483"/>
    </source>
</evidence>
<dbReference type="CDD" id="cd00032">
    <property type="entry name" value="CASc"/>
    <property type="match status" value="1"/>
</dbReference>
<comment type="caution">
    <text evidence="9">The sequence shown here is derived from an EMBL/GenBank/DDBJ whole genome shotgun (WGS) entry which is preliminary data.</text>
</comment>
<feature type="domain" description="Caspase family p10" evidence="7">
    <location>
        <begin position="658"/>
        <end position="741"/>
    </location>
</feature>
<dbReference type="CDD" id="cd00045">
    <property type="entry name" value="DED"/>
    <property type="match status" value="1"/>
</dbReference>